<proteinExistence type="predicted"/>
<reference evidence="2 3" key="1">
    <citation type="submission" date="2018-08" db="EMBL/GenBank/DDBJ databases">
        <title>Paraburkholderia sp. DHOM06 isolated from forest soil.</title>
        <authorList>
            <person name="Gao Z.-H."/>
            <person name="Qiu L.-H."/>
        </authorList>
    </citation>
    <scope>NUCLEOTIDE SEQUENCE [LARGE SCALE GENOMIC DNA]</scope>
    <source>
        <strain evidence="2 3">DHOM06</strain>
    </source>
</reference>
<gene>
    <name evidence="2" type="ORF">DWV00_17280</name>
</gene>
<evidence type="ECO:0000313" key="3">
    <source>
        <dbReference type="Proteomes" id="UP000256838"/>
    </source>
</evidence>
<dbReference type="EMBL" id="QRGA01000009">
    <property type="protein sequence ID" value="RDU97628.1"/>
    <property type="molecule type" value="Genomic_DNA"/>
</dbReference>
<dbReference type="Gene3D" id="3.90.25.10">
    <property type="entry name" value="UDP-galactose 4-epimerase, domain 1"/>
    <property type="match status" value="1"/>
</dbReference>
<evidence type="ECO:0000313" key="2">
    <source>
        <dbReference type="EMBL" id="RDU97628.1"/>
    </source>
</evidence>
<dbReference type="Proteomes" id="UP000256838">
    <property type="component" value="Unassembled WGS sequence"/>
</dbReference>
<dbReference type="AlphaFoldDB" id="A0A3D8JWY6"/>
<accession>A0A3D8JWY6</accession>
<dbReference type="InterPro" id="IPR036291">
    <property type="entry name" value="NAD(P)-bd_dom_sf"/>
</dbReference>
<keyword evidence="3" id="KW-1185">Reference proteome</keyword>
<dbReference type="SUPFAM" id="SSF51735">
    <property type="entry name" value="NAD(P)-binding Rossmann-fold domains"/>
    <property type="match status" value="1"/>
</dbReference>
<comment type="caution">
    <text evidence="2">The sequence shown here is derived from an EMBL/GenBank/DDBJ whole genome shotgun (WGS) entry which is preliminary data.</text>
</comment>
<protein>
    <submittedName>
        <fullName evidence="2">NAD-dependent epimerase/dehydratase family protein</fullName>
    </submittedName>
</protein>
<dbReference type="RefSeq" id="WP_115534817.1">
    <property type="nucleotide sequence ID" value="NZ_QRGA01000009.1"/>
</dbReference>
<evidence type="ECO:0000259" key="1">
    <source>
        <dbReference type="Pfam" id="PF13460"/>
    </source>
</evidence>
<dbReference type="Gene3D" id="3.40.50.720">
    <property type="entry name" value="NAD(P)-binding Rossmann-like Domain"/>
    <property type="match status" value="1"/>
</dbReference>
<name>A0A3D8JWY6_9BURK</name>
<sequence>MYLVTGATGTIGSQVVAQLLAAGHAVRAYVRSPSKLAQWGERIEVAVGDYDTPDAFSAALDGVEGVFLMNIDSAEAFGKLAARAASAHIARAVMLSTSMIEFLPDTMLARAHREKEDILTAAGLDARFVRPTGFMSNAYFWIPSVRANGVVANPMGTGRAAPIAPEDIAAVAVRALTDATLKEKVLTVTGGELISLPEQVELLAQALDRPLRCTDITLDEAIENFTRIGVPQPVAASVAKSYEAVKAGRATHVTDTVERLLGRKPLRFEQWVKAHIDRFR</sequence>
<dbReference type="Pfam" id="PF13460">
    <property type="entry name" value="NAD_binding_10"/>
    <property type="match status" value="1"/>
</dbReference>
<dbReference type="InterPro" id="IPR051604">
    <property type="entry name" value="Ergot_Alk_Oxidoreductase"/>
</dbReference>
<feature type="domain" description="NAD(P)-binding" evidence="1">
    <location>
        <begin position="6"/>
        <end position="178"/>
    </location>
</feature>
<dbReference type="PANTHER" id="PTHR43162">
    <property type="match status" value="1"/>
</dbReference>
<dbReference type="PANTHER" id="PTHR43162:SF1">
    <property type="entry name" value="PRESTALK A DIFFERENTIATION PROTEIN A"/>
    <property type="match status" value="1"/>
</dbReference>
<dbReference type="InterPro" id="IPR016040">
    <property type="entry name" value="NAD(P)-bd_dom"/>
</dbReference>
<organism evidence="2 3">
    <name type="scientific">Trinickia dinghuensis</name>
    <dbReference type="NCBI Taxonomy" id="2291023"/>
    <lineage>
        <taxon>Bacteria</taxon>
        <taxon>Pseudomonadati</taxon>
        <taxon>Pseudomonadota</taxon>
        <taxon>Betaproteobacteria</taxon>
        <taxon>Burkholderiales</taxon>
        <taxon>Burkholderiaceae</taxon>
        <taxon>Trinickia</taxon>
    </lineage>
</organism>
<dbReference type="OrthoDB" id="9780595at2"/>